<dbReference type="EMBL" id="CABPRJ010001536">
    <property type="protein sequence ID" value="VVC38977.1"/>
    <property type="molecule type" value="Genomic_DNA"/>
</dbReference>
<evidence type="ECO:0000313" key="3">
    <source>
        <dbReference type="EMBL" id="VVC38977.1"/>
    </source>
</evidence>
<evidence type="ECO:0000256" key="2">
    <source>
        <dbReference type="SAM" id="SignalP"/>
    </source>
</evidence>
<dbReference type="Proteomes" id="UP000325440">
    <property type="component" value="Unassembled WGS sequence"/>
</dbReference>
<feature type="compositionally biased region" description="Basic and acidic residues" evidence="1">
    <location>
        <begin position="94"/>
        <end position="103"/>
    </location>
</feature>
<feature type="region of interest" description="Disordered" evidence="1">
    <location>
        <begin position="56"/>
        <end position="103"/>
    </location>
</feature>
<feature type="chain" id="PRO_5022785752" evidence="2">
    <location>
        <begin position="25"/>
        <end position="103"/>
    </location>
</feature>
<proteinExistence type="predicted"/>
<gene>
    <name evidence="3" type="ORF">CINCED_3A011020</name>
</gene>
<keyword evidence="4" id="KW-1185">Reference proteome</keyword>
<evidence type="ECO:0000256" key="1">
    <source>
        <dbReference type="SAM" id="MobiDB-lite"/>
    </source>
</evidence>
<accession>A0A5E4N934</accession>
<evidence type="ECO:0000313" key="4">
    <source>
        <dbReference type="Proteomes" id="UP000325440"/>
    </source>
</evidence>
<sequence length="103" mass="11768">MNSRNIQVFTVILLVVIAVPCMQAKPCSFESFKVIKELFNKLLDVIQTVQTEHQQFLTTTKPIPSTPLEEPEEHMLQGPFSSSPSTSEIDEMYEIDRSQDPRI</sequence>
<name>A0A5E4N934_9HEMI</name>
<feature type="signal peptide" evidence="2">
    <location>
        <begin position="1"/>
        <end position="24"/>
    </location>
</feature>
<dbReference type="AlphaFoldDB" id="A0A5E4N934"/>
<protein>
    <submittedName>
        <fullName evidence="3">Uncharacterized protein</fullName>
    </submittedName>
</protein>
<organism evidence="3 4">
    <name type="scientific">Cinara cedri</name>
    <dbReference type="NCBI Taxonomy" id="506608"/>
    <lineage>
        <taxon>Eukaryota</taxon>
        <taxon>Metazoa</taxon>
        <taxon>Ecdysozoa</taxon>
        <taxon>Arthropoda</taxon>
        <taxon>Hexapoda</taxon>
        <taxon>Insecta</taxon>
        <taxon>Pterygota</taxon>
        <taxon>Neoptera</taxon>
        <taxon>Paraneoptera</taxon>
        <taxon>Hemiptera</taxon>
        <taxon>Sternorrhyncha</taxon>
        <taxon>Aphidomorpha</taxon>
        <taxon>Aphidoidea</taxon>
        <taxon>Aphididae</taxon>
        <taxon>Lachninae</taxon>
        <taxon>Cinara</taxon>
    </lineage>
</organism>
<reference evidence="3 4" key="1">
    <citation type="submission" date="2019-08" db="EMBL/GenBank/DDBJ databases">
        <authorList>
            <person name="Alioto T."/>
            <person name="Alioto T."/>
            <person name="Gomez Garrido J."/>
        </authorList>
    </citation>
    <scope>NUCLEOTIDE SEQUENCE [LARGE SCALE GENOMIC DNA]</scope>
</reference>
<keyword evidence="2" id="KW-0732">Signal</keyword>